<comment type="caution">
    <text evidence="1">The sequence shown here is derived from an EMBL/GenBank/DDBJ whole genome shotgun (WGS) entry which is preliminary data.</text>
</comment>
<protein>
    <submittedName>
        <fullName evidence="1">Uncharacterized protein</fullName>
    </submittedName>
</protein>
<sequence>MINLPYTRIASLTVALADKLTLVDYLVNQKQDKYFNVSSNLPLGQSNGYEYLFRWRGMLPDRSNRGHLYTVIDLPTTDKGNLVVTSGSIGLIRR</sequence>
<dbReference type="Proteomes" id="UP000033949">
    <property type="component" value="Unassembled WGS sequence"/>
</dbReference>
<reference evidence="1 2" key="1">
    <citation type="journal article" date="2015" name="Nature">
        <title>rRNA introns, odd ribosomes, and small enigmatic genomes across a large radiation of phyla.</title>
        <authorList>
            <person name="Brown C.T."/>
            <person name="Hug L.A."/>
            <person name="Thomas B.C."/>
            <person name="Sharon I."/>
            <person name="Castelle C.J."/>
            <person name="Singh A."/>
            <person name="Wilkins M.J."/>
            <person name="Williams K.H."/>
            <person name="Banfield J.F."/>
        </authorList>
    </citation>
    <scope>NUCLEOTIDE SEQUENCE [LARGE SCALE GENOMIC DNA]</scope>
</reference>
<gene>
    <name evidence="1" type="ORF">UU82_C0030G0007</name>
</gene>
<dbReference type="AlphaFoldDB" id="A0A0G0XF01"/>
<organism evidence="1 2">
    <name type="scientific">Candidatus Nomurabacteria bacterium GW2011_GWC2_41_8</name>
    <dbReference type="NCBI Taxonomy" id="1618755"/>
    <lineage>
        <taxon>Bacteria</taxon>
        <taxon>Candidatus Nomuraibacteriota</taxon>
    </lineage>
</organism>
<dbReference type="EMBL" id="LCCC01000030">
    <property type="protein sequence ID" value="KKS23420.1"/>
    <property type="molecule type" value="Genomic_DNA"/>
</dbReference>
<evidence type="ECO:0000313" key="2">
    <source>
        <dbReference type="Proteomes" id="UP000033949"/>
    </source>
</evidence>
<name>A0A0G0XF01_9BACT</name>
<accession>A0A0G0XF01</accession>
<proteinExistence type="predicted"/>
<evidence type="ECO:0000313" key="1">
    <source>
        <dbReference type="EMBL" id="KKS23420.1"/>
    </source>
</evidence>